<feature type="region of interest" description="Disordered" evidence="7">
    <location>
        <begin position="492"/>
        <end position="525"/>
    </location>
</feature>
<feature type="compositionally biased region" description="Polar residues" evidence="7">
    <location>
        <begin position="89"/>
        <end position="117"/>
    </location>
</feature>
<dbReference type="Proteomes" id="UP001163850">
    <property type="component" value="Unassembled WGS sequence"/>
</dbReference>
<feature type="compositionally biased region" description="Low complexity" evidence="7">
    <location>
        <begin position="686"/>
        <end position="703"/>
    </location>
</feature>
<protein>
    <recommendedName>
        <fullName evidence="8">GATA-type domain-containing protein</fullName>
    </recommendedName>
</protein>
<feature type="compositionally biased region" description="Pro residues" evidence="7">
    <location>
        <begin position="711"/>
        <end position="727"/>
    </location>
</feature>
<keyword evidence="5" id="KW-0804">Transcription</keyword>
<feature type="compositionally biased region" description="Polar residues" evidence="7">
    <location>
        <begin position="242"/>
        <end position="256"/>
    </location>
</feature>
<evidence type="ECO:0000256" key="5">
    <source>
        <dbReference type="ARBA" id="ARBA00023163"/>
    </source>
</evidence>
<reference evidence="9" key="1">
    <citation type="submission" date="2022-08" db="EMBL/GenBank/DDBJ databases">
        <authorList>
            <consortium name="DOE Joint Genome Institute"/>
            <person name="Min B."/>
            <person name="Riley R."/>
            <person name="Sierra-Patev S."/>
            <person name="Naranjo-Ortiz M."/>
            <person name="Looney B."/>
            <person name="Konkel Z."/>
            <person name="Slot J.C."/>
            <person name="Sakamoto Y."/>
            <person name="Steenwyk J.L."/>
            <person name="Rokas A."/>
            <person name="Carro J."/>
            <person name="Camarero S."/>
            <person name="Ferreira P."/>
            <person name="Molpeceres G."/>
            <person name="Ruiz-Duenas F.J."/>
            <person name="Serrano A."/>
            <person name="Henrissat B."/>
            <person name="Drula E."/>
            <person name="Hughes K.W."/>
            <person name="Mata J.L."/>
            <person name="Ishikawa N.K."/>
            <person name="Vargas-Isla R."/>
            <person name="Ushijima S."/>
            <person name="Smith C.A."/>
            <person name="Ahrendt S."/>
            <person name="Andreopoulos W."/>
            <person name="He G."/>
            <person name="Labutti K."/>
            <person name="Lipzen A."/>
            <person name="Ng V."/>
            <person name="Sandor L."/>
            <person name="Barry K."/>
            <person name="Martinez A.T."/>
            <person name="Xiao Y."/>
            <person name="Gibbons J.G."/>
            <person name="Terashima K."/>
            <person name="Hibbett D.S."/>
            <person name="Grigoriev I.V."/>
        </authorList>
    </citation>
    <scope>NUCLEOTIDE SEQUENCE</scope>
    <source>
        <strain evidence="9">TFB7829</strain>
    </source>
</reference>
<name>A0AA38Q4Q9_9AGAR</name>
<feature type="region of interest" description="Disordered" evidence="7">
    <location>
        <begin position="1"/>
        <end position="380"/>
    </location>
</feature>
<evidence type="ECO:0000256" key="2">
    <source>
        <dbReference type="ARBA" id="ARBA00022771"/>
    </source>
</evidence>
<comment type="caution">
    <text evidence="9">The sequence shown here is derived from an EMBL/GenBank/DDBJ whole genome shotgun (WGS) entry which is preliminary data.</text>
</comment>
<gene>
    <name evidence="9" type="ORF">F5890DRAFT_1584127</name>
</gene>
<keyword evidence="3" id="KW-0862">Zinc</keyword>
<dbReference type="PANTHER" id="PTHR47172">
    <property type="entry name" value="OS01G0976800 PROTEIN"/>
    <property type="match status" value="1"/>
</dbReference>
<evidence type="ECO:0000313" key="10">
    <source>
        <dbReference type="Proteomes" id="UP001163850"/>
    </source>
</evidence>
<dbReference type="SMART" id="SM00401">
    <property type="entry name" value="ZnF_GATA"/>
    <property type="match status" value="1"/>
</dbReference>
<dbReference type="GO" id="GO:0008270">
    <property type="term" value="F:zinc ion binding"/>
    <property type="evidence" value="ECO:0007669"/>
    <property type="project" value="UniProtKB-KW"/>
</dbReference>
<evidence type="ECO:0000256" key="6">
    <source>
        <dbReference type="PROSITE-ProRule" id="PRU00094"/>
    </source>
</evidence>
<dbReference type="CDD" id="cd00202">
    <property type="entry name" value="ZnF_GATA"/>
    <property type="match status" value="1"/>
</dbReference>
<feature type="compositionally biased region" description="Basic and acidic residues" evidence="7">
    <location>
        <begin position="37"/>
        <end position="46"/>
    </location>
</feature>
<dbReference type="EMBL" id="MU801924">
    <property type="protein sequence ID" value="KAJ3987396.1"/>
    <property type="molecule type" value="Genomic_DNA"/>
</dbReference>
<organism evidence="9 10">
    <name type="scientific">Lentinula detonsa</name>
    <dbReference type="NCBI Taxonomy" id="2804962"/>
    <lineage>
        <taxon>Eukaryota</taxon>
        <taxon>Fungi</taxon>
        <taxon>Dikarya</taxon>
        <taxon>Basidiomycota</taxon>
        <taxon>Agaricomycotina</taxon>
        <taxon>Agaricomycetes</taxon>
        <taxon>Agaricomycetidae</taxon>
        <taxon>Agaricales</taxon>
        <taxon>Marasmiineae</taxon>
        <taxon>Omphalotaceae</taxon>
        <taxon>Lentinula</taxon>
    </lineage>
</organism>
<feature type="region of interest" description="Disordered" evidence="7">
    <location>
        <begin position="563"/>
        <end position="595"/>
    </location>
</feature>
<keyword evidence="4" id="KW-0805">Transcription regulation</keyword>
<feature type="compositionally biased region" description="Polar residues" evidence="7">
    <location>
        <begin position="667"/>
        <end position="683"/>
    </location>
</feature>
<dbReference type="PROSITE" id="PS50114">
    <property type="entry name" value="GATA_ZN_FINGER_2"/>
    <property type="match status" value="1"/>
</dbReference>
<feature type="domain" description="GATA-type" evidence="8">
    <location>
        <begin position="588"/>
        <end position="623"/>
    </location>
</feature>
<evidence type="ECO:0000256" key="3">
    <source>
        <dbReference type="ARBA" id="ARBA00022833"/>
    </source>
</evidence>
<keyword evidence="2 6" id="KW-0863">Zinc-finger</keyword>
<feature type="region of interest" description="Disordered" evidence="7">
    <location>
        <begin position="651"/>
        <end position="735"/>
    </location>
</feature>
<evidence type="ECO:0000256" key="7">
    <source>
        <dbReference type="SAM" id="MobiDB-lite"/>
    </source>
</evidence>
<evidence type="ECO:0000313" key="9">
    <source>
        <dbReference type="EMBL" id="KAJ3987396.1"/>
    </source>
</evidence>
<dbReference type="Pfam" id="PF00320">
    <property type="entry name" value="GATA"/>
    <property type="match status" value="1"/>
</dbReference>
<feature type="compositionally biased region" description="Low complexity" evidence="7">
    <location>
        <begin position="565"/>
        <end position="576"/>
    </location>
</feature>
<feature type="compositionally biased region" description="Basic and acidic residues" evidence="7">
    <location>
        <begin position="654"/>
        <end position="664"/>
    </location>
</feature>
<dbReference type="AlphaFoldDB" id="A0AA38Q4Q9"/>
<dbReference type="Gene3D" id="3.30.50.10">
    <property type="entry name" value="Erythroid Transcription Factor GATA-1, subunit A"/>
    <property type="match status" value="1"/>
</dbReference>
<sequence length="768" mass="83964">MAAHHAAQRPHQYSIPLPPPPSGPLNDELRLPSIKDLAFKYERPRQEGLQSIGSQPNSDFTVSSNQQRSRGHSQSWARSSHPAPPVPTPISTHHLQQQHTPPLSAGHDSSSAKSTEYSPRHDNGGYLTPGMPLSAQMTPPPGSISTGSVIRSDDHLQMQNKRPRPSSLMPIGAPPRDSRPNHVTYAPHYQSYQTSMSPPSPYHQMSPVLAAPPSIPHTPIPPSPHTQMHHQATAPPPHPAYSYQQQTSYMPRSSPQIVAPHPPPSHLSNTAYHPAPPQHTQVPQIQAPSSSHPQAHHNVPYPSPSPSGSQEHQWEPHHHSQHPQPQPVHHLQQHPPPPPSTATPASLTIQHTQYSHPPPPPPTTIVHHHQPQSQPQHQPQHAIYAQPINPQISTSQHSLTRVPSLVTTPIVAAPEVEIRTPYPTNPAKPSARESTMSEIVKLCSILYDFASRYSSLSSALPHFQPSQTEVVEMARRATDVVRLLEVLRQIDGSEESSKDDDMTSAIPTSPDDHRPPKRPWEDMAQDGQVSGEDTAAMLQEPPSASIASGQTTAEQDMELIRSKRATTTAGSTTSSGQLKSKYRKRSRATPPGKCHSCNIRETPEWRRGPDGARTLCNACGLHYAKLMRKQGKLQNGEPPPKIDLDTLKASTKAAEAERNAKADENSAPGSTPQHHQGSFQIMSVMSPVETQSSSTPSSDPSRLPAHHQTILPPPTGSGAMHPPPPPWAAANGPRAFTPSDQFQMNYTRTWVIYRYGNLHCASVETVES</sequence>
<keyword evidence="1" id="KW-0479">Metal-binding</keyword>
<dbReference type="InterPro" id="IPR000679">
    <property type="entry name" value="Znf_GATA"/>
</dbReference>
<feature type="compositionally biased region" description="Polar residues" evidence="7">
    <location>
        <begin position="278"/>
        <end position="293"/>
    </location>
</feature>
<dbReference type="PROSITE" id="PS00344">
    <property type="entry name" value="GATA_ZN_FINGER_1"/>
    <property type="match status" value="1"/>
</dbReference>
<dbReference type="GO" id="GO:0043565">
    <property type="term" value="F:sequence-specific DNA binding"/>
    <property type="evidence" value="ECO:0007669"/>
    <property type="project" value="InterPro"/>
</dbReference>
<feature type="compositionally biased region" description="Low complexity" evidence="7">
    <location>
        <begin position="371"/>
        <end position="380"/>
    </location>
</feature>
<evidence type="ECO:0000256" key="1">
    <source>
        <dbReference type="ARBA" id="ARBA00022723"/>
    </source>
</evidence>
<feature type="compositionally biased region" description="Basic and acidic residues" evidence="7">
    <location>
        <begin position="510"/>
        <end position="521"/>
    </location>
</feature>
<dbReference type="GO" id="GO:0006355">
    <property type="term" value="P:regulation of DNA-templated transcription"/>
    <property type="evidence" value="ECO:0007669"/>
    <property type="project" value="InterPro"/>
</dbReference>
<feature type="compositionally biased region" description="Polar residues" evidence="7">
    <location>
        <begin position="48"/>
        <end position="78"/>
    </location>
</feature>
<dbReference type="SUPFAM" id="SSF57716">
    <property type="entry name" value="Glucocorticoid receptor-like (DNA-binding domain)"/>
    <property type="match status" value="1"/>
</dbReference>
<proteinExistence type="predicted"/>
<dbReference type="InterPro" id="IPR013088">
    <property type="entry name" value="Znf_NHR/GATA"/>
</dbReference>
<accession>A0AA38Q4Q9</accession>
<evidence type="ECO:0000256" key="4">
    <source>
        <dbReference type="ARBA" id="ARBA00023015"/>
    </source>
</evidence>
<evidence type="ECO:0000259" key="8">
    <source>
        <dbReference type="PROSITE" id="PS50114"/>
    </source>
</evidence>
<dbReference type="PANTHER" id="PTHR47172:SF24">
    <property type="entry name" value="GATA ZINC FINGER DOMAIN-CONTAINING PROTEIN 14-RELATED"/>
    <property type="match status" value="1"/>
</dbReference>
<feature type="compositionally biased region" description="Pro residues" evidence="7">
    <location>
        <begin position="213"/>
        <end position="224"/>
    </location>
</feature>